<feature type="domain" description="C2H2-type" evidence="7">
    <location>
        <begin position="282"/>
        <end position="309"/>
    </location>
</feature>
<dbReference type="Gene3D" id="3.30.160.60">
    <property type="entry name" value="Classic Zinc Finger"/>
    <property type="match status" value="7"/>
</dbReference>
<dbReference type="Proteomes" id="UP000593567">
    <property type="component" value="Unassembled WGS sequence"/>
</dbReference>
<feature type="domain" description="C2H2-type" evidence="7">
    <location>
        <begin position="184"/>
        <end position="213"/>
    </location>
</feature>
<dbReference type="GO" id="GO:0005634">
    <property type="term" value="C:nucleus"/>
    <property type="evidence" value="ECO:0007669"/>
    <property type="project" value="TreeGrafter"/>
</dbReference>
<feature type="domain" description="C2H2-type" evidence="7">
    <location>
        <begin position="310"/>
        <end position="337"/>
    </location>
</feature>
<evidence type="ECO:0000256" key="5">
    <source>
        <dbReference type="PROSITE-ProRule" id="PRU00042"/>
    </source>
</evidence>
<dbReference type="GO" id="GO:0000981">
    <property type="term" value="F:DNA-binding transcription factor activity, RNA polymerase II-specific"/>
    <property type="evidence" value="ECO:0007669"/>
    <property type="project" value="TreeGrafter"/>
</dbReference>
<keyword evidence="4" id="KW-0862">Zinc</keyword>
<dbReference type="PROSITE" id="PS50157">
    <property type="entry name" value="ZINC_FINGER_C2H2_2"/>
    <property type="match status" value="4"/>
</dbReference>
<dbReference type="EMBL" id="VXIV02000106">
    <property type="protein sequence ID" value="KAF6040744.1"/>
    <property type="molecule type" value="Genomic_DNA"/>
</dbReference>
<keyword evidence="3 5" id="KW-0863">Zinc-finger</keyword>
<evidence type="ECO:0000256" key="6">
    <source>
        <dbReference type="SAM" id="MobiDB-lite"/>
    </source>
</evidence>
<evidence type="ECO:0000256" key="3">
    <source>
        <dbReference type="ARBA" id="ARBA00022771"/>
    </source>
</evidence>
<protein>
    <submittedName>
        <fullName evidence="8">Znf711</fullName>
    </submittedName>
</protein>
<organism evidence="8 9">
    <name type="scientific">Bugula neritina</name>
    <name type="common">Brown bryozoan</name>
    <name type="synonym">Sertularia neritina</name>
    <dbReference type="NCBI Taxonomy" id="10212"/>
    <lineage>
        <taxon>Eukaryota</taxon>
        <taxon>Metazoa</taxon>
        <taxon>Spiralia</taxon>
        <taxon>Lophotrochozoa</taxon>
        <taxon>Bryozoa</taxon>
        <taxon>Gymnolaemata</taxon>
        <taxon>Cheilostomatida</taxon>
        <taxon>Flustrina</taxon>
        <taxon>Buguloidea</taxon>
        <taxon>Bugulidae</taxon>
        <taxon>Bugula</taxon>
    </lineage>
</organism>
<gene>
    <name evidence="8" type="ORF">EB796_000947</name>
</gene>
<dbReference type="OrthoDB" id="6271419at2759"/>
<sequence>MSQINVFYSCCFFSIGLLQDGILKDLILIMDNLTHQFVICYNCNTSQHCNAKVCTGCGAPLDYPSHQFASDYPSQELQHGSHVFQVQSNEVVFSNTEVVTTPSSSAQLLENYSYLLHQLEASGFRFYSVIYNPQSGSSDVKYTGISEEIVASINETLKPCFPKPAKKRQKSAVSNKAGDEEKKYSCPHPGCDYHTKYSWHVKHHMRQHTGEKPYHCNICSYRSADKRAVRKHKLLHQLNTPFKCQTCSLSFSKERGLNLHMTFVHGKKAKKVGLYDGASGKWKCQVCDGMFSNSVALMEHQRTHTGEKPYACDKCAYRASHTSSLKIHMKNHENMESKALSCKRCSFRTDYYSILGLHIKNFHPEDNIAPETSVNLKAASKRVVKHRGPWKCQLCDIETATRKELEQHRKKSHIKKESIPYMGVVGEGENKTFHCKMCKFTSSDQSESKQHSEKHMVRNFACDLCPYKTISIGCLNRHKLRLHKIIPVRNCSLCNFTCESMKEFNKHKKTHDITPRRKVSPLVCSKCYFTTSSRDLFDSHMNSNCHEVSFTCDICSFTVDNENELELHQQLHKYGPQTTTKAEAGMSLERNRQLIHAESVTPTAARNSQLLKRSDASKSRVLKSSKKSANIILTTPKSSSPVKLSVKVPVLPPKLAEVVVMSASKPSSNASPSTPLSVSPAATTSKISTSNLKAADDTECNSSIMQSDSETTTSIVVKTLPTDVE</sequence>
<proteinExistence type="predicted"/>
<keyword evidence="1" id="KW-0479">Metal-binding</keyword>
<feature type="domain" description="C2H2-type" evidence="7">
    <location>
        <begin position="242"/>
        <end position="270"/>
    </location>
</feature>
<dbReference type="SMART" id="SM00355">
    <property type="entry name" value="ZnF_C2H2"/>
    <property type="match status" value="12"/>
</dbReference>
<dbReference type="SUPFAM" id="SSF57667">
    <property type="entry name" value="beta-beta-alpha zinc fingers"/>
    <property type="match status" value="4"/>
</dbReference>
<accession>A0A7J7KRD8</accession>
<feature type="compositionally biased region" description="Low complexity" evidence="6">
    <location>
        <begin position="664"/>
        <end position="673"/>
    </location>
</feature>
<dbReference type="InterPro" id="IPR013087">
    <property type="entry name" value="Znf_C2H2_type"/>
</dbReference>
<evidence type="ECO:0000313" key="8">
    <source>
        <dbReference type="EMBL" id="KAF6040744.1"/>
    </source>
</evidence>
<name>A0A7J7KRD8_BUGNE</name>
<feature type="region of interest" description="Disordered" evidence="6">
    <location>
        <begin position="600"/>
        <end position="622"/>
    </location>
</feature>
<evidence type="ECO:0000256" key="1">
    <source>
        <dbReference type="ARBA" id="ARBA00022723"/>
    </source>
</evidence>
<dbReference type="GO" id="GO:0043565">
    <property type="term" value="F:sequence-specific DNA binding"/>
    <property type="evidence" value="ECO:0007669"/>
    <property type="project" value="TreeGrafter"/>
</dbReference>
<feature type="region of interest" description="Disordered" evidence="6">
    <location>
        <begin position="664"/>
        <end position="725"/>
    </location>
</feature>
<evidence type="ECO:0000313" key="9">
    <source>
        <dbReference type="Proteomes" id="UP000593567"/>
    </source>
</evidence>
<dbReference type="FunFam" id="3.30.160.60:FF:002343">
    <property type="entry name" value="Zinc finger protein 33A"/>
    <property type="match status" value="1"/>
</dbReference>
<dbReference type="PANTHER" id="PTHR24408">
    <property type="entry name" value="ZINC FINGER PROTEIN"/>
    <property type="match status" value="1"/>
</dbReference>
<keyword evidence="9" id="KW-1185">Reference proteome</keyword>
<dbReference type="PANTHER" id="PTHR24408:SF58">
    <property type="entry name" value="TRANSCRIPTION FACTOR (TFIIIA), PUTATIVE (AFU_ORTHOLOGUE AFUA_1G05150)-RELATED"/>
    <property type="match status" value="1"/>
</dbReference>
<dbReference type="GO" id="GO:0008270">
    <property type="term" value="F:zinc ion binding"/>
    <property type="evidence" value="ECO:0007669"/>
    <property type="project" value="UniProtKB-KW"/>
</dbReference>
<dbReference type="AlphaFoldDB" id="A0A7J7KRD8"/>
<dbReference type="PROSITE" id="PS00028">
    <property type="entry name" value="ZINC_FINGER_C2H2_1"/>
    <property type="match status" value="4"/>
</dbReference>
<feature type="compositionally biased region" description="Polar residues" evidence="6">
    <location>
        <begin position="674"/>
        <end position="692"/>
    </location>
</feature>
<comment type="caution">
    <text evidence="8">The sequence shown here is derived from an EMBL/GenBank/DDBJ whole genome shotgun (WGS) entry which is preliminary data.</text>
</comment>
<feature type="compositionally biased region" description="Polar residues" evidence="6">
    <location>
        <begin position="600"/>
        <end position="611"/>
    </location>
</feature>
<evidence type="ECO:0000256" key="2">
    <source>
        <dbReference type="ARBA" id="ARBA00022737"/>
    </source>
</evidence>
<dbReference type="Pfam" id="PF00096">
    <property type="entry name" value="zf-C2H2"/>
    <property type="match status" value="1"/>
</dbReference>
<keyword evidence="2" id="KW-0677">Repeat</keyword>
<evidence type="ECO:0000256" key="4">
    <source>
        <dbReference type="ARBA" id="ARBA00022833"/>
    </source>
</evidence>
<feature type="compositionally biased region" description="Polar residues" evidence="6">
    <location>
        <begin position="700"/>
        <end position="716"/>
    </location>
</feature>
<dbReference type="InterPro" id="IPR036236">
    <property type="entry name" value="Znf_C2H2_sf"/>
</dbReference>
<reference evidence="8" key="1">
    <citation type="submission" date="2020-06" db="EMBL/GenBank/DDBJ databases">
        <title>Draft genome of Bugula neritina, a colonial animal packing powerful symbionts and potential medicines.</title>
        <authorList>
            <person name="Rayko M."/>
        </authorList>
    </citation>
    <scope>NUCLEOTIDE SEQUENCE [LARGE SCALE GENOMIC DNA]</scope>
    <source>
        <strain evidence="8">Kwan_BN1</strain>
    </source>
</reference>
<evidence type="ECO:0000259" key="7">
    <source>
        <dbReference type="PROSITE" id="PS50157"/>
    </source>
</evidence>